<dbReference type="AlphaFoldDB" id="A0A5B2WNE4"/>
<accession>A0A5B2WNE4</accession>
<dbReference type="Gene3D" id="3.30.470.20">
    <property type="entry name" value="ATP-grasp fold, B domain"/>
    <property type="match status" value="1"/>
</dbReference>
<dbReference type="PROSITE" id="PS50975">
    <property type="entry name" value="ATP_GRASP"/>
    <property type="match status" value="1"/>
</dbReference>
<dbReference type="SUPFAM" id="SSF56059">
    <property type="entry name" value="Glutathione synthetase ATP-binding domain-like"/>
    <property type="match status" value="1"/>
</dbReference>
<name>A0A5B2WNE4_9PSEU</name>
<dbReference type="GO" id="GO:0005524">
    <property type="term" value="F:ATP binding"/>
    <property type="evidence" value="ECO:0007669"/>
    <property type="project" value="UniProtKB-UniRule"/>
</dbReference>
<proteinExistence type="predicted"/>
<protein>
    <recommendedName>
        <fullName evidence="2">ATP-grasp domain-containing protein</fullName>
    </recommendedName>
</protein>
<reference evidence="3 4" key="1">
    <citation type="submission" date="2019-09" db="EMBL/GenBank/DDBJ databases">
        <title>Goodfellowia gen. nov., a new genus of the Pseudonocardineae related to Actinoalloteichus, containing Goodfellowia coeruleoviolacea gen. nov., comb. nov. gen. nov., comb. nov.</title>
        <authorList>
            <person name="Labeda D."/>
        </authorList>
    </citation>
    <scope>NUCLEOTIDE SEQUENCE [LARGE SCALE GENOMIC DNA]</scope>
    <source>
        <strain evidence="3 4">AN110305</strain>
    </source>
</reference>
<sequence>MPDGTSPTLLWLYPDRDTSGKRAYAEEHYWPFRRSAAEREGFRFLLAAPQDLVLHHDGGLTVDGERIDRDTCMVVADLGLDPRSLPDLWATVSVLLCLEAAGYHLATPLRWLLIGNEKYATLRALPALPALPTLRIVPNHHLDDTGVVEAALALGLPLVVRPASWYGGMGVCFVHDRPQLEQVLSLAAGYDQPFVIQHRLPEPLIDARAFCVDGEILAFVERTPLPGEPVNTRTGFTAKLGTPPEFLVTAARELFRRNELTYLSIDMLFDGTDWWLSEIEPDAGALPVGEFDEDRVAALLHARFASYRRRLAGVGR</sequence>
<comment type="caution">
    <text evidence="3">The sequence shown here is derived from an EMBL/GenBank/DDBJ whole genome shotgun (WGS) entry which is preliminary data.</text>
</comment>
<dbReference type="InterPro" id="IPR011761">
    <property type="entry name" value="ATP-grasp"/>
</dbReference>
<organism evidence="3 4">
    <name type="scientific">Solihabitans fulvus</name>
    <dbReference type="NCBI Taxonomy" id="1892852"/>
    <lineage>
        <taxon>Bacteria</taxon>
        <taxon>Bacillati</taxon>
        <taxon>Actinomycetota</taxon>
        <taxon>Actinomycetes</taxon>
        <taxon>Pseudonocardiales</taxon>
        <taxon>Pseudonocardiaceae</taxon>
        <taxon>Solihabitans</taxon>
    </lineage>
</organism>
<keyword evidence="4" id="KW-1185">Reference proteome</keyword>
<evidence type="ECO:0000313" key="4">
    <source>
        <dbReference type="Proteomes" id="UP000323454"/>
    </source>
</evidence>
<dbReference type="GO" id="GO:0046872">
    <property type="term" value="F:metal ion binding"/>
    <property type="evidence" value="ECO:0007669"/>
    <property type="project" value="InterPro"/>
</dbReference>
<reference evidence="3 4" key="2">
    <citation type="submission" date="2019-09" db="EMBL/GenBank/DDBJ databases">
        <authorList>
            <person name="Jin C."/>
        </authorList>
    </citation>
    <scope>NUCLEOTIDE SEQUENCE [LARGE SCALE GENOMIC DNA]</scope>
    <source>
        <strain evidence="3 4">AN110305</strain>
    </source>
</reference>
<keyword evidence="1" id="KW-0067">ATP-binding</keyword>
<evidence type="ECO:0000256" key="1">
    <source>
        <dbReference type="PROSITE-ProRule" id="PRU00409"/>
    </source>
</evidence>
<dbReference type="InterPro" id="IPR013815">
    <property type="entry name" value="ATP_grasp_subdomain_1"/>
</dbReference>
<dbReference type="RefSeq" id="WP_149854412.1">
    <property type="nucleotide sequence ID" value="NZ_VUOB01000076.1"/>
</dbReference>
<keyword evidence="1" id="KW-0547">Nucleotide-binding</keyword>
<evidence type="ECO:0000313" key="3">
    <source>
        <dbReference type="EMBL" id="KAA2252182.1"/>
    </source>
</evidence>
<dbReference type="OrthoDB" id="3668575at2"/>
<dbReference type="EMBL" id="VUOB01000076">
    <property type="protein sequence ID" value="KAA2252182.1"/>
    <property type="molecule type" value="Genomic_DNA"/>
</dbReference>
<dbReference type="Gene3D" id="3.30.1490.20">
    <property type="entry name" value="ATP-grasp fold, A domain"/>
    <property type="match status" value="1"/>
</dbReference>
<feature type="domain" description="ATP-grasp" evidence="2">
    <location>
        <begin position="123"/>
        <end position="313"/>
    </location>
</feature>
<dbReference type="Proteomes" id="UP000323454">
    <property type="component" value="Unassembled WGS sequence"/>
</dbReference>
<evidence type="ECO:0000259" key="2">
    <source>
        <dbReference type="PROSITE" id="PS50975"/>
    </source>
</evidence>
<gene>
    <name evidence="3" type="ORF">F0L68_36170</name>
</gene>